<gene>
    <name evidence="5" type="primary">20348626</name>
    <name evidence="4" type="ORF">GGTG_08168</name>
</gene>
<proteinExistence type="predicted"/>
<dbReference type="VEuPathDB" id="FungiDB:GGTG_08168"/>
<keyword evidence="2" id="KW-1133">Transmembrane helix</keyword>
<name>J3P3T3_GAET3</name>
<keyword evidence="3" id="KW-0732">Signal</keyword>
<dbReference type="Proteomes" id="UP000006039">
    <property type="component" value="Unassembled WGS sequence"/>
</dbReference>
<evidence type="ECO:0000256" key="1">
    <source>
        <dbReference type="SAM" id="MobiDB-lite"/>
    </source>
</evidence>
<keyword evidence="2" id="KW-0472">Membrane</keyword>
<dbReference type="EMBL" id="GL385398">
    <property type="protein sequence ID" value="EJT74327.1"/>
    <property type="molecule type" value="Genomic_DNA"/>
</dbReference>
<dbReference type="RefSeq" id="XP_009224271.1">
    <property type="nucleotide sequence ID" value="XM_009226007.1"/>
</dbReference>
<reference evidence="5" key="5">
    <citation type="submission" date="2018-04" db="UniProtKB">
        <authorList>
            <consortium name="EnsemblFungi"/>
        </authorList>
    </citation>
    <scope>IDENTIFICATION</scope>
    <source>
        <strain evidence="5">R3-111a-1</strain>
    </source>
</reference>
<dbReference type="AlphaFoldDB" id="J3P3T3"/>
<reference evidence="4" key="3">
    <citation type="submission" date="2010-09" db="EMBL/GenBank/DDBJ databases">
        <title>Annotation of Gaeumannomyces graminis var. tritici R3-111a-1.</title>
        <authorList>
            <consortium name="The Broad Institute Genome Sequencing Platform"/>
            <person name="Ma L.-J."/>
            <person name="Dead R."/>
            <person name="Young S.K."/>
            <person name="Zeng Q."/>
            <person name="Gargeya S."/>
            <person name="Fitzgerald M."/>
            <person name="Haas B."/>
            <person name="Abouelleil A."/>
            <person name="Alvarado L."/>
            <person name="Arachchi H.M."/>
            <person name="Berlin A."/>
            <person name="Brown A."/>
            <person name="Chapman S.B."/>
            <person name="Chen Z."/>
            <person name="Dunbar C."/>
            <person name="Freedman E."/>
            <person name="Gearin G."/>
            <person name="Gellesch M."/>
            <person name="Goldberg J."/>
            <person name="Griggs A."/>
            <person name="Gujja S."/>
            <person name="Heiman D."/>
            <person name="Howarth C."/>
            <person name="Larson L."/>
            <person name="Lui A."/>
            <person name="MacDonald P.J.P."/>
            <person name="Mehta T."/>
            <person name="Montmayeur A."/>
            <person name="Murphy C."/>
            <person name="Neiman D."/>
            <person name="Pearson M."/>
            <person name="Priest M."/>
            <person name="Roberts A."/>
            <person name="Saif S."/>
            <person name="Shea T."/>
            <person name="Shenoy N."/>
            <person name="Sisk P."/>
            <person name="Stolte C."/>
            <person name="Sykes S."/>
            <person name="Yandava C."/>
            <person name="Wortman J."/>
            <person name="Nusbaum C."/>
            <person name="Birren B."/>
        </authorList>
    </citation>
    <scope>NUCLEOTIDE SEQUENCE</scope>
    <source>
        <strain evidence="4">R3-111a-1</strain>
    </source>
</reference>
<evidence type="ECO:0008006" key="7">
    <source>
        <dbReference type="Google" id="ProtNLM"/>
    </source>
</evidence>
<dbReference type="OrthoDB" id="3565477at2759"/>
<dbReference type="GeneID" id="20348626"/>
<feature type="transmembrane region" description="Helical" evidence="2">
    <location>
        <begin position="210"/>
        <end position="232"/>
    </location>
</feature>
<evidence type="ECO:0000313" key="5">
    <source>
        <dbReference type="EnsemblFungi" id="EJT74327"/>
    </source>
</evidence>
<dbReference type="STRING" id="644352.J3P3T3"/>
<evidence type="ECO:0000313" key="4">
    <source>
        <dbReference type="EMBL" id="EJT74327.1"/>
    </source>
</evidence>
<protein>
    <recommendedName>
        <fullName evidence="7">GPI anchored serine-rich protein</fullName>
    </recommendedName>
</protein>
<feature type="region of interest" description="Disordered" evidence="1">
    <location>
        <begin position="111"/>
        <end position="143"/>
    </location>
</feature>
<feature type="signal peptide" evidence="3">
    <location>
        <begin position="1"/>
        <end position="18"/>
    </location>
</feature>
<sequence length="233" mass="22974">MRFTATAVAFAGAAAAAGSTILSTDYVTVTSCGPTVTNCPAASTTVSSKVYEVTPSTVYTTKVKTITSCAPEVTNCPGKTGYVVTETIPVSTTLCPVTSTKHYGNGTYVPVPPTKGNDQPPTTAVSKPPVVKGGENPGTTKVPVQPACPTYSVKTISTSVTTVVPTVIYETVSIPCPAPTGPATGTGVPKPPVGGNTTAPVTKPTTPVTAGAASLGASGVLAAAAGLAAVFLA</sequence>
<dbReference type="eggNOG" id="ENOG502SGJX">
    <property type="taxonomic scope" value="Eukaryota"/>
</dbReference>
<evidence type="ECO:0000256" key="2">
    <source>
        <dbReference type="SAM" id="Phobius"/>
    </source>
</evidence>
<reference evidence="5" key="4">
    <citation type="journal article" date="2015" name="G3 (Bethesda)">
        <title>Genome sequences of three phytopathogenic species of the Magnaporthaceae family of fungi.</title>
        <authorList>
            <person name="Okagaki L.H."/>
            <person name="Nunes C.C."/>
            <person name="Sailsbery J."/>
            <person name="Clay B."/>
            <person name="Brown D."/>
            <person name="John T."/>
            <person name="Oh Y."/>
            <person name="Young N."/>
            <person name="Fitzgerald M."/>
            <person name="Haas B.J."/>
            <person name="Zeng Q."/>
            <person name="Young S."/>
            <person name="Adiconis X."/>
            <person name="Fan L."/>
            <person name="Levin J.Z."/>
            <person name="Mitchell T.K."/>
            <person name="Okubara P.A."/>
            <person name="Farman M.L."/>
            <person name="Kohn L.M."/>
            <person name="Birren B."/>
            <person name="Ma L.-J."/>
            <person name="Dean R.A."/>
        </authorList>
    </citation>
    <scope>NUCLEOTIDE SEQUENCE</scope>
    <source>
        <strain evidence="5">R3-111a-1</strain>
    </source>
</reference>
<feature type="compositionally biased region" description="Low complexity" evidence="1">
    <location>
        <begin position="181"/>
        <end position="203"/>
    </location>
</feature>
<organism evidence="4">
    <name type="scientific">Gaeumannomyces tritici (strain R3-111a-1)</name>
    <name type="common">Wheat and barley take-all root rot fungus</name>
    <name type="synonym">Gaeumannomyces graminis var. tritici</name>
    <dbReference type="NCBI Taxonomy" id="644352"/>
    <lineage>
        <taxon>Eukaryota</taxon>
        <taxon>Fungi</taxon>
        <taxon>Dikarya</taxon>
        <taxon>Ascomycota</taxon>
        <taxon>Pezizomycotina</taxon>
        <taxon>Sordariomycetes</taxon>
        <taxon>Sordariomycetidae</taxon>
        <taxon>Magnaporthales</taxon>
        <taxon>Magnaporthaceae</taxon>
        <taxon>Gaeumannomyces</taxon>
    </lineage>
</organism>
<keyword evidence="2" id="KW-0812">Transmembrane</keyword>
<reference evidence="4" key="2">
    <citation type="submission" date="2010-07" db="EMBL/GenBank/DDBJ databases">
        <authorList>
            <consortium name="The Broad Institute Genome Sequencing Platform"/>
            <consortium name="Broad Institute Genome Sequencing Center for Infectious Disease"/>
            <person name="Ma L.-J."/>
            <person name="Dead R."/>
            <person name="Young S."/>
            <person name="Zeng Q."/>
            <person name="Koehrsen M."/>
            <person name="Alvarado L."/>
            <person name="Berlin A."/>
            <person name="Chapman S.B."/>
            <person name="Chen Z."/>
            <person name="Freedman E."/>
            <person name="Gellesch M."/>
            <person name="Goldberg J."/>
            <person name="Griggs A."/>
            <person name="Gujja S."/>
            <person name="Heilman E.R."/>
            <person name="Heiman D."/>
            <person name="Hepburn T."/>
            <person name="Howarth C."/>
            <person name="Jen D."/>
            <person name="Larson L."/>
            <person name="Mehta T."/>
            <person name="Neiman D."/>
            <person name="Pearson M."/>
            <person name="Roberts A."/>
            <person name="Saif S."/>
            <person name="Shea T."/>
            <person name="Shenoy N."/>
            <person name="Sisk P."/>
            <person name="Stolte C."/>
            <person name="Sykes S."/>
            <person name="Walk T."/>
            <person name="White J."/>
            <person name="Yandava C."/>
            <person name="Haas B."/>
            <person name="Nusbaum C."/>
            <person name="Birren B."/>
        </authorList>
    </citation>
    <scope>NUCLEOTIDE SEQUENCE</scope>
    <source>
        <strain evidence="4">R3-111a-1</strain>
    </source>
</reference>
<feature type="compositionally biased region" description="Polar residues" evidence="1">
    <location>
        <begin position="116"/>
        <end position="125"/>
    </location>
</feature>
<reference evidence="6" key="1">
    <citation type="submission" date="2010-07" db="EMBL/GenBank/DDBJ databases">
        <title>The genome sequence of Gaeumannomyces graminis var. tritici strain R3-111a-1.</title>
        <authorList>
            <consortium name="The Broad Institute Genome Sequencing Platform"/>
            <person name="Ma L.-J."/>
            <person name="Dead R."/>
            <person name="Young S."/>
            <person name="Zeng Q."/>
            <person name="Koehrsen M."/>
            <person name="Alvarado L."/>
            <person name="Berlin A."/>
            <person name="Chapman S.B."/>
            <person name="Chen Z."/>
            <person name="Freedman E."/>
            <person name="Gellesch M."/>
            <person name="Goldberg J."/>
            <person name="Griggs A."/>
            <person name="Gujja S."/>
            <person name="Heilman E.R."/>
            <person name="Heiman D."/>
            <person name="Hepburn T."/>
            <person name="Howarth C."/>
            <person name="Jen D."/>
            <person name="Larson L."/>
            <person name="Mehta T."/>
            <person name="Neiman D."/>
            <person name="Pearson M."/>
            <person name="Roberts A."/>
            <person name="Saif S."/>
            <person name="Shea T."/>
            <person name="Shenoy N."/>
            <person name="Sisk P."/>
            <person name="Stolte C."/>
            <person name="Sykes S."/>
            <person name="Walk T."/>
            <person name="White J."/>
            <person name="Yandava C."/>
            <person name="Haas B."/>
            <person name="Nusbaum C."/>
            <person name="Birren B."/>
        </authorList>
    </citation>
    <scope>NUCLEOTIDE SEQUENCE [LARGE SCALE GENOMIC DNA]</scope>
    <source>
        <strain evidence="6">R3-111a-1</strain>
    </source>
</reference>
<feature type="chain" id="PRO_5015094909" description="GPI anchored serine-rich protein" evidence="3">
    <location>
        <begin position="19"/>
        <end position="233"/>
    </location>
</feature>
<keyword evidence="6" id="KW-1185">Reference proteome</keyword>
<feature type="region of interest" description="Disordered" evidence="1">
    <location>
        <begin position="180"/>
        <end position="203"/>
    </location>
</feature>
<evidence type="ECO:0000313" key="6">
    <source>
        <dbReference type="Proteomes" id="UP000006039"/>
    </source>
</evidence>
<dbReference type="HOGENOM" id="CLU_067145_0_0_1"/>
<accession>J3P3T3</accession>
<dbReference type="EnsemblFungi" id="EJT74327">
    <property type="protein sequence ID" value="EJT74327"/>
    <property type="gene ID" value="GGTG_08168"/>
</dbReference>
<evidence type="ECO:0000256" key="3">
    <source>
        <dbReference type="SAM" id="SignalP"/>
    </source>
</evidence>